<dbReference type="OrthoDB" id="3251507at2759"/>
<dbReference type="InterPro" id="IPR027796">
    <property type="entry name" value="OTT_1508_deam-like"/>
</dbReference>
<dbReference type="PANTHER" id="PTHR42037">
    <property type="match status" value="1"/>
</dbReference>
<dbReference type="PANTHER" id="PTHR42037:SF1">
    <property type="match status" value="1"/>
</dbReference>
<evidence type="ECO:0000313" key="3">
    <source>
        <dbReference type="Proteomes" id="UP000504636"/>
    </source>
</evidence>
<feature type="region of interest" description="Disordered" evidence="1">
    <location>
        <begin position="476"/>
        <end position="499"/>
    </location>
</feature>
<organism evidence="2">
    <name type="scientific">Mytilinidion resinicola</name>
    <dbReference type="NCBI Taxonomy" id="574789"/>
    <lineage>
        <taxon>Eukaryota</taxon>
        <taxon>Fungi</taxon>
        <taxon>Dikarya</taxon>
        <taxon>Ascomycota</taxon>
        <taxon>Pezizomycotina</taxon>
        <taxon>Dothideomycetes</taxon>
        <taxon>Pleosporomycetidae</taxon>
        <taxon>Mytilinidiales</taxon>
        <taxon>Mytilinidiaceae</taxon>
        <taxon>Mytilinidion</taxon>
    </lineage>
</organism>
<accession>A0A6A6YG73</accession>
<sequence length="499" mass="56409">MDQQTRGRQLSRFYEPLVLLHTLGSTRGEHTCAELSTRENVSQLPLKDLRRMFLSELAYTCDYDKGGDTVTAIGLNSTPQNYVFWVASNSCPRRKIVPFLESLLTNLRDISITATLVTLEGVNDIAAQCIRFATPRIKKYRSHLSPLLRKCHAYLAQTEREDGKFSCPVPLCSDSMRKLARLSIEPNYKSNEDAIHNTFGLVRHYIGRLGHHFRAAKALLSCASRLPELLHDFEVRSIPTPPKSASPPADGKTRLESIMVRMLPANSPDLNRYQQALAEMDDKYQLSRRFLDNYTDFSTRVHAEIQVLEQFHVGKLSFAAGDRYIACSKPACFCCLLYFRHHPGHFVEPASHRKIYLNWRPPDLDAECDIISQNRQRDVLNSMTCDIRKEALQQIEEKIPPQAWHPDSLTGVTEEAKTPLPTVGGSVVFDAFPVEIEEPTTITDFGSTLPLFDGADMVNFSIESSDSDHCDKQARLLKNSQPDPYDFEDDSDEEGGVLL</sequence>
<reference evidence="4" key="3">
    <citation type="submission" date="2025-04" db="UniProtKB">
        <authorList>
            <consortium name="RefSeq"/>
        </authorList>
    </citation>
    <scope>IDENTIFICATION</scope>
    <source>
        <strain evidence="4">CBS 304.34</strain>
    </source>
</reference>
<keyword evidence="3" id="KW-1185">Reference proteome</keyword>
<dbReference type="RefSeq" id="XP_033574497.1">
    <property type="nucleotide sequence ID" value="XM_033723010.1"/>
</dbReference>
<name>A0A6A6YG73_9PEZI</name>
<proteinExistence type="predicted"/>
<evidence type="ECO:0000313" key="4">
    <source>
        <dbReference type="RefSeq" id="XP_033574497.1"/>
    </source>
</evidence>
<evidence type="ECO:0000256" key="1">
    <source>
        <dbReference type="SAM" id="MobiDB-lite"/>
    </source>
</evidence>
<reference evidence="2 4" key="1">
    <citation type="journal article" date="2020" name="Stud. Mycol.">
        <title>101 Dothideomycetes genomes: a test case for predicting lifestyles and emergence of pathogens.</title>
        <authorList>
            <person name="Haridas S."/>
            <person name="Albert R."/>
            <person name="Binder M."/>
            <person name="Bloem J."/>
            <person name="Labutti K."/>
            <person name="Salamov A."/>
            <person name="Andreopoulos B."/>
            <person name="Baker S."/>
            <person name="Barry K."/>
            <person name="Bills G."/>
            <person name="Bluhm B."/>
            <person name="Cannon C."/>
            <person name="Castanera R."/>
            <person name="Culley D."/>
            <person name="Daum C."/>
            <person name="Ezra D."/>
            <person name="Gonzalez J."/>
            <person name="Henrissat B."/>
            <person name="Kuo A."/>
            <person name="Liang C."/>
            <person name="Lipzen A."/>
            <person name="Lutzoni F."/>
            <person name="Magnuson J."/>
            <person name="Mondo S."/>
            <person name="Nolan M."/>
            <person name="Ohm R."/>
            <person name="Pangilinan J."/>
            <person name="Park H.-J."/>
            <person name="Ramirez L."/>
            <person name="Alfaro M."/>
            <person name="Sun H."/>
            <person name="Tritt A."/>
            <person name="Yoshinaga Y."/>
            <person name="Zwiers L.-H."/>
            <person name="Turgeon B."/>
            <person name="Goodwin S."/>
            <person name="Spatafora J."/>
            <person name="Crous P."/>
            <person name="Grigoriev I."/>
        </authorList>
    </citation>
    <scope>NUCLEOTIDE SEQUENCE</scope>
    <source>
        <strain evidence="2 4">CBS 304.34</strain>
    </source>
</reference>
<dbReference type="Pfam" id="PF14441">
    <property type="entry name" value="OTT_1508_deam"/>
    <property type="match status" value="1"/>
</dbReference>
<dbReference type="GeneID" id="54463903"/>
<reference evidence="4" key="2">
    <citation type="submission" date="2020-04" db="EMBL/GenBank/DDBJ databases">
        <authorList>
            <consortium name="NCBI Genome Project"/>
        </authorList>
    </citation>
    <scope>NUCLEOTIDE SEQUENCE</scope>
    <source>
        <strain evidence="4">CBS 304.34</strain>
    </source>
</reference>
<dbReference type="EMBL" id="MU003705">
    <property type="protein sequence ID" value="KAF2807533.1"/>
    <property type="molecule type" value="Genomic_DNA"/>
</dbReference>
<dbReference type="AlphaFoldDB" id="A0A6A6YG73"/>
<protein>
    <submittedName>
        <fullName evidence="2 4">Uncharacterized protein</fullName>
    </submittedName>
</protein>
<gene>
    <name evidence="2 4" type="ORF">BDZ99DRAFT_489804</name>
</gene>
<evidence type="ECO:0000313" key="2">
    <source>
        <dbReference type="EMBL" id="KAF2807533.1"/>
    </source>
</evidence>
<dbReference type="Proteomes" id="UP000504636">
    <property type="component" value="Unplaced"/>
</dbReference>
<feature type="compositionally biased region" description="Acidic residues" evidence="1">
    <location>
        <begin position="485"/>
        <end position="499"/>
    </location>
</feature>